<dbReference type="InterPro" id="IPR002347">
    <property type="entry name" value="SDR_fam"/>
</dbReference>
<evidence type="ECO:0000256" key="1">
    <source>
        <dbReference type="ARBA" id="ARBA00006484"/>
    </source>
</evidence>
<keyword evidence="2" id="KW-0560">Oxidoreductase</keyword>
<feature type="domain" description="Ketoreductase" evidence="3">
    <location>
        <begin position="2"/>
        <end position="164"/>
    </location>
</feature>
<protein>
    <submittedName>
        <fullName evidence="4">Short-chain alcohol dehydrogenase</fullName>
    </submittedName>
</protein>
<keyword evidence="5" id="KW-1185">Reference proteome</keyword>
<dbReference type="PANTHER" id="PTHR43477:SF1">
    <property type="entry name" value="DIHYDROANTICAPSIN 7-DEHYDROGENASE"/>
    <property type="match status" value="1"/>
</dbReference>
<dbReference type="FunFam" id="3.40.50.720:FF:000084">
    <property type="entry name" value="Short-chain dehydrogenase reductase"/>
    <property type="match status" value="1"/>
</dbReference>
<dbReference type="InterPro" id="IPR057326">
    <property type="entry name" value="KR_dom"/>
</dbReference>
<dbReference type="EMBL" id="AP021861">
    <property type="protein sequence ID" value="BBO33352.1"/>
    <property type="molecule type" value="Genomic_DNA"/>
</dbReference>
<dbReference type="Proteomes" id="UP000326837">
    <property type="component" value="Chromosome"/>
</dbReference>
<organism evidence="4 5">
    <name type="scientific">Lacipirellula parvula</name>
    <dbReference type="NCBI Taxonomy" id="2650471"/>
    <lineage>
        <taxon>Bacteria</taxon>
        <taxon>Pseudomonadati</taxon>
        <taxon>Planctomycetota</taxon>
        <taxon>Planctomycetia</taxon>
        <taxon>Pirellulales</taxon>
        <taxon>Lacipirellulaceae</taxon>
        <taxon>Lacipirellula</taxon>
    </lineage>
</organism>
<reference evidence="5" key="1">
    <citation type="submission" date="2019-10" db="EMBL/GenBank/DDBJ databases">
        <title>Lacipirellula parvula gen. nov., sp. nov., representing a lineage of planctomycetes widespread in freshwater anoxic habitats, and description of the family Lacipirellulaceae.</title>
        <authorList>
            <person name="Dedysh S.N."/>
            <person name="Kulichevskaya I.S."/>
            <person name="Beletsky A.V."/>
            <person name="Rakitin A.L."/>
            <person name="Mardanov A.V."/>
            <person name="Ivanova A.A."/>
            <person name="Saltykova V.X."/>
            <person name="Rijpstra W.I.C."/>
            <person name="Sinninghe Damste J.S."/>
            <person name="Ravin N.V."/>
        </authorList>
    </citation>
    <scope>NUCLEOTIDE SEQUENCE [LARGE SCALE GENOMIC DNA]</scope>
    <source>
        <strain evidence="5">PX69</strain>
    </source>
</reference>
<dbReference type="Gene3D" id="3.40.50.720">
    <property type="entry name" value="NAD(P)-binding Rossmann-like Domain"/>
    <property type="match status" value="1"/>
</dbReference>
<dbReference type="InterPro" id="IPR051122">
    <property type="entry name" value="SDR_DHRS6-like"/>
</dbReference>
<evidence type="ECO:0000313" key="5">
    <source>
        <dbReference type="Proteomes" id="UP000326837"/>
    </source>
</evidence>
<dbReference type="SUPFAM" id="SSF51735">
    <property type="entry name" value="NAD(P)-binding Rossmann-fold domains"/>
    <property type="match status" value="1"/>
</dbReference>
<proteinExistence type="inferred from homology"/>
<dbReference type="SMART" id="SM00822">
    <property type="entry name" value="PKS_KR"/>
    <property type="match status" value="1"/>
</dbReference>
<evidence type="ECO:0000256" key="2">
    <source>
        <dbReference type="ARBA" id="ARBA00023002"/>
    </source>
</evidence>
<evidence type="ECO:0000313" key="4">
    <source>
        <dbReference type="EMBL" id="BBO33352.1"/>
    </source>
</evidence>
<dbReference type="PRINTS" id="PR00081">
    <property type="entry name" value="GDHRDH"/>
</dbReference>
<name>A0A5K7XBM6_9BACT</name>
<dbReference type="Pfam" id="PF13561">
    <property type="entry name" value="adh_short_C2"/>
    <property type="match status" value="1"/>
</dbReference>
<dbReference type="RefSeq" id="WP_152099150.1">
    <property type="nucleotide sequence ID" value="NZ_AP021861.1"/>
</dbReference>
<dbReference type="PROSITE" id="PS00061">
    <property type="entry name" value="ADH_SHORT"/>
    <property type="match status" value="1"/>
</dbReference>
<dbReference type="PRINTS" id="PR00080">
    <property type="entry name" value="SDRFAMILY"/>
</dbReference>
<dbReference type="PANTHER" id="PTHR43477">
    <property type="entry name" value="DIHYDROANTICAPSIN 7-DEHYDROGENASE"/>
    <property type="match status" value="1"/>
</dbReference>
<gene>
    <name evidence="4" type="ORF">PLANPX_2964</name>
</gene>
<dbReference type="KEGG" id="lpav:PLANPX_2964"/>
<dbReference type="NCBIfam" id="NF005559">
    <property type="entry name" value="PRK07231.1"/>
    <property type="match status" value="1"/>
</dbReference>
<comment type="similarity">
    <text evidence="1">Belongs to the short-chain dehydrogenases/reductases (SDR) family.</text>
</comment>
<dbReference type="InterPro" id="IPR036291">
    <property type="entry name" value="NAD(P)-bd_dom_sf"/>
</dbReference>
<accession>A0A5K7XBM6</accession>
<dbReference type="GO" id="GO:0016491">
    <property type="term" value="F:oxidoreductase activity"/>
    <property type="evidence" value="ECO:0007669"/>
    <property type="project" value="UniProtKB-KW"/>
</dbReference>
<evidence type="ECO:0000259" key="3">
    <source>
        <dbReference type="SMART" id="SM00822"/>
    </source>
</evidence>
<sequence length="249" mass="26512">MRTAVITGGGSGIGRAIALRQAEAGDHVVVLERELAAGAETVALIAAAGGSAEAISCDVSDLDAVSAAFNQLQRVDVLVNNAGVAHVGNVEKTSPQDFERLFSVNVRGVYHCLHVAIPRMRSQGGGVILNMASIASKVGIRDRFAYSMTKGAVLSMTLSVARDYVAENIRCNCLCPARVHTPFVDGFIEKNYPVEERQQVFESLSTYQPIGRMGRPEEIAALARFLLSDEAAFITGAAYDIDGGVTQLR</sequence>
<dbReference type="AlphaFoldDB" id="A0A5K7XBM6"/>
<dbReference type="CDD" id="cd05233">
    <property type="entry name" value="SDR_c"/>
    <property type="match status" value="1"/>
</dbReference>
<dbReference type="InterPro" id="IPR020904">
    <property type="entry name" value="Sc_DH/Rdtase_CS"/>
</dbReference>